<reference evidence="8 9" key="1">
    <citation type="submission" date="2014-12" db="EMBL/GenBank/DDBJ databases">
        <title>Genome sequence of Methanobrevibacter arboriphilicus DH1, DSM1125.</title>
        <authorList>
            <person name="Poehlein A."/>
            <person name="Thauer R.K."/>
            <person name="Seedorf H."/>
            <person name="Daniel R."/>
        </authorList>
    </citation>
    <scope>NUCLEOTIDE SEQUENCE [LARGE SCALE GENOMIC DNA]</scope>
    <source>
        <strain evidence="8 9">DH1</strain>
    </source>
</reference>
<feature type="domain" description="Fe-S hydro-lyase tartrate dehydratase alpha-type catalytic" evidence="7">
    <location>
        <begin position="6"/>
        <end position="279"/>
    </location>
</feature>
<evidence type="ECO:0000256" key="3">
    <source>
        <dbReference type="ARBA" id="ARBA00022723"/>
    </source>
</evidence>
<evidence type="ECO:0000256" key="4">
    <source>
        <dbReference type="ARBA" id="ARBA00023004"/>
    </source>
</evidence>
<protein>
    <submittedName>
        <fullName evidence="8">Fumerase-like protein</fullName>
    </submittedName>
</protein>
<gene>
    <name evidence="8" type="ORF">MBBAR_15c00200</name>
</gene>
<comment type="caution">
    <text evidence="8">The sequence shown here is derived from an EMBL/GenBank/DDBJ whole genome shotgun (WGS) entry which is preliminary data.</text>
</comment>
<dbReference type="RefSeq" id="WP_080460660.1">
    <property type="nucleotide sequence ID" value="NZ_BBET01000079.1"/>
</dbReference>
<organism evidence="8 9">
    <name type="scientific">Methanobrevibacter arboriphilus JCM 13429 = DSM 1125</name>
    <dbReference type="NCBI Taxonomy" id="1300164"/>
    <lineage>
        <taxon>Archaea</taxon>
        <taxon>Methanobacteriati</taxon>
        <taxon>Methanobacteriota</taxon>
        <taxon>Methanomada group</taxon>
        <taxon>Methanobacteria</taxon>
        <taxon>Methanobacteriales</taxon>
        <taxon>Methanobacteriaceae</taxon>
        <taxon>Methanobrevibacter</taxon>
    </lineage>
</organism>
<dbReference type="PANTHER" id="PTHR43351:SF2">
    <property type="entry name" value="L(+)-TARTRATE DEHYDRATASE SUBUNIT BETA-RELATED"/>
    <property type="match status" value="1"/>
</dbReference>
<keyword evidence="3" id="KW-0479">Metal-binding</keyword>
<name>A0A1V6N1D3_METAZ</name>
<evidence type="ECO:0000313" key="9">
    <source>
        <dbReference type="Proteomes" id="UP000191661"/>
    </source>
</evidence>
<dbReference type="GO" id="GO:0051539">
    <property type="term" value="F:4 iron, 4 sulfur cluster binding"/>
    <property type="evidence" value="ECO:0007669"/>
    <property type="project" value="UniProtKB-KW"/>
</dbReference>
<dbReference type="EMBL" id="JXMW01000015">
    <property type="protein sequence ID" value="OQD58444.1"/>
    <property type="molecule type" value="Genomic_DNA"/>
</dbReference>
<dbReference type="GO" id="GO:0046872">
    <property type="term" value="F:metal ion binding"/>
    <property type="evidence" value="ECO:0007669"/>
    <property type="project" value="UniProtKB-KW"/>
</dbReference>
<keyword evidence="4" id="KW-0408">Iron</keyword>
<sequence>MNLSSKIEKELIKASTSYPKDRITAFKRSLNQETNENARWALELMLKNAKIANKQKLPLCDDTGIPHVFIELGKNTSLSSDLLESIKEGIANGLKSLPGRPMAVRGNDIERIDQSKGLYDESEKVVTPSFLIENSNDEDLSDKIKIHLLLLGGGPEIRAKTYRVFHKRDYKEVLNVAVGRFEGTLKLLGCTPSIPAIGIGRTHFEANSLMIKAMICGNLNYQSEIEDYITNKLNKTNIGPMGLGGKTTVLGSFVKIGPQRASGVRILATRPCCFVEPRSASISII</sequence>
<dbReference type="GO" id="GO:0016829">
    <property type="term" value="F:lyase activity"/>
    <property type="evidence" value="ECO:0007669"/>
    <property type="project" value="UniProtKB-KW"/>
</dbReference>
<proteinExistence type="inferred from homology"/>
<keyword evidence="5" id="KW-0411">Iron-sulfur</keyword>
<dbReference type="NCBIfam" id="TIGR00722">
    <property type="entry name" value="ttdA_fumA_fumB"/>
    <property type="match status" value="1"/>
</dbReference>
<keyword evidence="2" id="KW-0004">4Fe-4S</keyword>
<keyword evidence="9" id="KW-1185">Reference proteome</keyword>
<evidence type="ECO:0000313" key="8">
    <source>
        <dbReference type="EMBL" id="OQD58444.1"/>
    </source>
</evidence>
<comment type="similarity">
    <text evidence="1">Belongs to the class-I fumarase family.</text>
</comment>
<evidence type="ECO:0000256" key="5">
    <source>
        <dbReference type="ARBA" id="ARBA00023014"/>
    </source>
</evidence>
<dbReference type="PANTHER" id="PTHR43351">
    <property type="entry name" value="L(+)-TARTRATE DEHYDRATASE SUBUNIT BETA"/>
    <property type="match status" value="1"/>
</dbReference>
<dbReference type="AlphaFoldDB" id="A0A1V6N1D3"/>
<evidence type="ECO:0000256" key="2">
    <source>
        <dbReference type="ARBA" id="ARBA00022485"/>
    </source>
</evidence>
<evidence type="ECO:0000256" key="6">
    <source>
        <dbReference type="ARBA" id="ARBA00023239"/>
    </source>
</evidence>
<dbReference type="OrthoDB" id="371925at2157"/>
<accession>A0A1V6N1D3</accession>
<dbReference type="Pfam" id="PF05681">
    <property type="entry name" value="Fumerase"/>
    <property type="match status" value="1"/>
</dbReference>
<dbReference type="Proteomes" id="UP000191661">
    <property type="component" value="Unassembled WGS sequence"/>
</dbReference>
<evidence type="ECO:0000259" key="7">
    <source>
        <dbReference type="Pfam" id="PF05681"/>
    </source>
</evidence>
<dbReference type="InterPro" id="IPR004646">
    <property type="entry name" value="Fe-S_hydro-lyase_TtdA-typ_cat"/>
</dbReference>
<evidence type="ECO:0000256" key="1">
    <source>
        <dbReference type="ARBA" id="ARBA00008876"/>
    </source>
</evidence>
<keyword evidence="6" id="KW-0456">Lyase</keyword>